<evidence type="ECO:0000259" key="1">
    <source>
        <dbReference type="SMART" id="SM01321"/>
    </source>
</evidence>
<dbReference type="PANTHER" id="PTHR36966">
    <property type="entry name" value="REP-ASSOCIATED TYROSINE TRANSPOSASE"/>
    <property type="match status" value="1"/>
</dbReference>
<dbReference type="EMBL" id="JAMZEL010000001">
    <property type="protein sequence ID" value="MCP1381716.1"/>
    <property type="molecule type" value="Genomic_DNA"/>
</dbReference>
<protein>
    <submittedName>
        <fullName evidence="2">Transposase</fullName>
    </submittedName>
</protein>
<proteinExistence type="predicted"/>
<evidence type="ECO:0000313" key="2">
    <source>
        <dbReference type="EMBL" id="MCP1381716.1"/>
    </source>
</evidence>
<dbReference type="RefSeq" id="WP_253525527.1">
    <property type="nucleotide sequence ID" value="NZ_JAMZEL010000001.1"/>
</dbReference>
<evidence type="ECO:0000313" key="3">
    <source>
        <dbReference type="Proteomes" id="UP001204772"/>
    </source>
</evidence>
<dbReference type="InterPro" id="IPR052715">
    <property type="entry name" value="RAYT_transposase"/>
</dbReference>
<dbReference type="Gene3D" id="3.30.70.1290">
    <property type="entry name" value="Transposase IS200-like"/>
    <property type="match status" value="1"/>
</dbReference>
<accession>A0ABT1FIZ5</accession>
<sequence length="177" mass="21110">MSELRKANVLEATYFVTLTVVGWIDVFTRKEYADEIIKNLKFCQQKKDLEIFEYVIMPSHIHLICRRNQGLLSELLRDFKSYTAEQILQLIRDNPQESRKEWLMYMFQFFANRHAQNSDNMFWQKTNHPIELYSNKVIQQKIDYIQQNPVAAGIVTERYYYLYSSACADSPLQVSEM</sequence>
<reference evidence="2 3" key="1">
    <citation type="submission" date="2022-06" db="EMBL/GenBank/DDBJ databases">
        <title>Runella sp. S5 genome sequencing.</title>
        <authorList>
            <person name="Park S."/>
        </authorList>
    </citation>
    <scope>NUCLEOTIDE SEQUENCE [LARGE SCALE GENOMIC DNA]</scope>
    <source>
        <strain evidence="2 3">S5</strain>
    </source>
</reference>
<dbReference type="Pfam" id="PF01797">
    <property type="entry name" value="Y1_Tnp"/>
    <property type="match status" value="1"/>
</dbReference>
<dbReference type="InterPro" id="IPR036515">
    <property type="entry name" value="Transposase_17_sf"/>
</dbReference>
<keyword evidence="3" id="KW-1185">Reference proteome</keyword>
<dbReference type="SMART" id="SM01321">
    <property type="entry name" value="Y1_Tnp"/>
    <property type="match status" value="1"/>
</dbReference>
<dbReference type="NCBIfam" id="NF047646">
    <property type="entry name" value="REP_Tyr_transpos"/>
    <property type="match status" value="1"/>
</dbReference>
<organism evidence="2 3">
    <name type="scientific">Runella salmonicolor</name>
    <dbReference type="NCBI Taxonomy" id="2950278"/>
    <lineage>
        <taxon>Bacteria</taxon>
        <taxon>Pseudomonadati</taxon>
        <taxon>Bacteroidota</taxon>
        <taxon>Cytophagia</taxon>
        <taxon>Cytophagales</taxon>
        <taxon>Spirosomataceae</taxon>
        <taxon>Runella</taxon>
    </lineage>
</organism>
<dbReference type="InterPro" id="IPR002686">
    <property type="entry name" value="Transposase_17"/>
</dbReference>
<dbReference type="SUPFAM" id="SSF143422">
    <property type="entry name" value="Transposase IS200-like"/>
    <property type="match status" value="1"/>
</dbReference>
<feature type="domain" description="Transposase IS200-like" evidence="1">
    <location>
        <begin position="9"/>
        <end position="148"/>
    </location>
</feature>
<gene>
    <name evidence="2" type="ORF">NCI00_04735</name>
</gene>
<name>A0ABT1FIZ5_9BACT</name>
<dbReference type="Proteomes" id="UP001204772">
    <property type="component" value="Unassembled WGS sequence"/>
</dbReference>
<dbReference type="PANTHER" id="PTHR36966:SF1">
    <property type="entry name" value="REP-ASSOCIATED TYROSINE TRANSPOSASE"/>
    <property type="match status" value="1"/>
</dbReference>
<comment type="caution">
    <text evidence="2">The sequence shown here is derived from an EMBL/GenBank/DDBJ whole genome shotgun (WGS) entry which is preliminary data.</text>
</comment>